<feature type="region of interest" description="Disordered" evidence="1">
    <location>
        <begin position="408"/>
        <end position="440"/>
    </location>
</feature>
<dbReference type="CDD" id="cd01830">
    <property type="entry name" value="XynE_like"/>
    <property type="match status" value="1"/>
</dbReference>
<feature type="signal peptide" evidence="2">
    <location>
        <begin position="1"/>
        <end position="26"/>
    </location>
</feature>
<dbReference type="InterPro" id="IPR053140">
    <property type="entry name" value="GDSL_Rv0518-like"/>
</dbReference>
<dbReference type="InterPro" id="IPR036514">
    <property type="entry name" value="SGNH_hydro_sf"/>
</dbReference>
<dbReference type="Pfam" id="PF13472">
    <property type="entry name" value="Lipase_GDSL_2"/>
    <property type="match status" value="1"/>
</dbReference>
<feature type="chain" id="PRO_5045058511" evidence="2">
    <location>
        <begin position="27"/>
        <end position="440"/>
    </location>
</feature>
<feature type="region of interest" description="Disordered" evidence="1">
    <location>
        <begin position="51"/>
        <end position="82"/>
    </location>
</feature>
<dbReference type="RefSeq" id="WP_336545941.1">
    <property type="nucleotide sequence ID" value="NZ_JBBBDM010000011.1"/>
</dbReference>
<dbReference type="InterPro" id="IPR013830">
    <property type="entry name" value="SGNH_hydro"/>
</dbReference>
<reference evidence="4 5" key="1">
    <citation type="journal article" date="2013" name="Int. J. Syst. Evol. Microbiol.">
        <title>Sphingomonas kyungheensis sp. nov., a bacterium with ginsenoside-converting activity isolated from soil of a ginseng field.</title>
        <authorList>
            <person name="Son H.M."/>
            <person name="Yang J.E."/>
            <person name="Park Y."/>
            <person name="Han C.K."/>
            <person name="Kim S.G."/>
            <person name="Kook M."/>
            <person name="Yi T.H."/>
        </authorList>
    </citation>
    <scope>NUCLEOTIDE SEQUENCE [LARGE SCALE GENOMIC DNA]</scope>
    <source>
        <strain evidence="4 5">LMG 26582</strain>
    </source>
</reference>
<comment type="caution">
    <text evidence="4">The sequence shown here is derived from an EMBL/GenBank/DDBJ whole genome shotgun (WGS) entry which is preliminary data.</text>
</comment>
<dbReference type="SUPFAM" id="SSF52266">
    <property type="entry name" value="SGNH hydrolase"/>
    <property type="match status" value="1"/>
</dbReference>
<evidence type="ECO:0000313" key="4">
    <source>
        <dbReference type="EMBL" id="MEI5688624.1"/>
    </source>
</evidence>
<dbReference type="EMBL" id="JBBBDM010000011">
    <property type="protein sequence ID" value="MEI5688624.1"/>
    <property type="molecule type" value="Genomic_DNA"/>
</dbReference>
<dbReference type="PANTHER" id="PTHR43784:SF2">
    <property type="entry name" value="GDSL-LIKE LIPASE_ACYLHYDROLASE, PUTATIVE (AFU_ORTHOLOGUE AFUA_2G00820)-RELATED"/>
    <property type="match status" value="1"/>
</dbReference>
<protein>
    <submittedName>
        <fullName evidence="4">SGNH/GDSL hydrolase family protein</fullName>
    </submittedName>
</protein>
<name>A0ABU8H6D2_9SPHN</name>
<sequence length="440" mass="44970">MKTRANGRIAAAASTILIALAPPAGAQTAASPVALQTPAMAGWIESWGTAQPLGPVPPPPAFARPAPSRNAAPTPPSPIVPVPPTLADQTVRMIVRASVGGPQVRLAFRNAAGGPTVTLGAIHAALAQPDGDISTASDRVVTFGGRRSVTMFPGATIVSDPIPLAVAPLADVAVSIHLPAATPTNTVHSLGLNPAYIAAGDQTAATTLTAPQSVRSYFWLSGLSVPAAAADAGTIVAFGDSITDGYATTPGAHRAWPELLAARLQAEGGGRLGVVNMGISGNRILKMGAGESALQRFDSDVLARPGVRWVLLLEGINDINMSIIPGVPASEGVTAAQIIAGLDQLITRAHQHGIRIAGATILPTKGLPFYSAAGEAMRGAVNAWIRGSGRFDAVVDFDAAVRDPADPLRLRPSFDPGDHVHPNDAGNTAMARAIPPTLFR</sequence>
<dbReference type="Gene3D" id="3.40.50.1110">
    <property type="entry name" value="SGNH hydrolase"/>
    <property type="match status" value="1"/>
</dbReference>
<accession>A0ABU8H6D2</accession>
<keyword evidence="2" id="KW-0732">Signal</keyword>
<keyword evidence="4" id="KW-0378">Hydrolase</keyword>
<feature type="domain" description="SGNH hydrolase-type esterase" evidence="3">
    <location>
        <begin position="237"/>
        <end position="428"/>
    </location>
</feature>
<evidence type="ECO:0000256" key="1">
    <source>
        <dbReference type="SAM" id="MobiDB-lite"/>
    </source>
</evidence>
<evidence type="ECO:0000259" key="3">
    <source>
        <dbReference type="Pfam" id="PF13472"/>
    </source>
</evidence>
<evidence type="ECO:0000313" key="5">
    <source>
        <dbReference type="Proteomes" id="UP001367771"/>
    </source>
</evidence>
<evidence type="ECO:0000256" key="2">
    <source>
        <dbReference type="SAM" id="SignalP"/>
    </source>
</evidence>
<dbReference type="Proteomes" id="UP001367771">
    <property type="component" value="Unassembled WGS sequence"/>
</dbReference>
<organism evidence="4 5">
    <name type="scientific">Sphingomonas kyungheensis</name>
    <dbReference type="NCBI Taxonomy" id="1069987"/>
    <lineage>
        <taxon>Bacteria</taxon>
        <taxon>Pseudomonadati</taxon>
        <taxon>Pseudomonadota</taxon>
        <taxon>Alphaproteobacteria</taxon>
        <taxon>Sphingomonadales</taxon>
        <taxon>Sphingomonadaceae</taxon>
        <taxon>Sphingomonas</taxon>
    </lineage>
</organism>
<dbReference type="GO" id="GO:0016787">
    <property type="term" value="F:hydrolase activity"/>
    <property type="evidence" value="ECO:0007669"/>
    <property type="project" value="UniProtKB-KW"/>
</dbReference>
<feature type="compositionally biased region" description="Pro residues" evidence="1">
    <location>
        <begin position="73"/>
        <end position="82"/>
    </location>
</feature>
<proteinExistence type="predicted"/>
<feature type="compositionally biased region" description="Low complexity" evidence="1">
    <location>
        <begin position="63"/>
        <end position="72"/>
    </location>
</feature>
<dbReference type="PANTHER" id="PTHR43784">
    <property type="entry name" value="GDSL-LIKE LIPASE/ACYLHYDROLASE, PUTATIVE (AFU_ORTHOLOGUE AFUA_2G00820)-RELATED"/>
    <property type="match status" value="1"/>
</dbReference>
<gene>
    <name evidence="4" type="ORF">V8201_16135</name>
</gene>
<keyword evidence="5" id="KW-1185">Reference proteome</keyword>